<evidence type="ECO:0000256" key="4">
    <source>
        <dbReference type="RuleBase" id="RU003719"/>
    </source>
</evidence>
<dbReference type="Pfam" id="PF00389">
    <property type="entry name" value="2-Hacid_dh"/>
    <property type="match status" value="1"/>
</dbReference>
<dbReference type="InterPro" id="IPR029753">
    <property type="entry name" value="D-isomer_DH_CS"/>
</dbReference>
<gene>
    <name evidence="7" type="primary">serA</name>
    <name evidence="7" type="ORF">GCM10011400_70830</name>
</gene>
<dbReference type="EMBL" id="BMHL01000023">
    <property type="protein sequence ID" value="GGC72591.1"/>
    <property type="molecule type" value="Genomic_DNA"/>
</dbReference>
<evidence type="ECO:0000256" key="2">
    <source>
        <dbReference type="ARBA" id="ARBA00023002"/>
    </source>
</evidence>
<dbReference type="InterPro" id="IPR036291">
    <property type="entry name" value="NAD(P)-bd_dom_sf"/>
</dbReference>
<feature type="domain" description="D-isomer specific 2-hydroxyacid dehydrogenase NAD-binding" evidence="6">
    <location>
        <begin position="118"/>
        <end position="290"/>
    </location>
</feature>
<feature type="domain" description="D-isomer specific 2-hydroxyacid dehydrogenase catalytic" evidence="5">
    <location>
        <begin position="21"/>
        <end position="314"/>
    </location>
</feature>
<sequence length="321" mass="35025">MNPTPPIKVAVLDDYQNVALSMADWSPLKNLAEVTVFNDHVADIGSLIQRLQPFDVVCVMRERTPLSRVVIGSLPNLKLIASTGPGNASIDQEAAAERGIDIRHTGYSSTPTIELTWALILAMARNIPRENQSLREGGWQLSLGDELAGKTLGLLGLGHIGSAVGIIGRAFRMNVIAWSQNLTEERAAEKGVQRVSKDVLFSTADFLSIHVRYSERTRGLVGAAELAQMKPTSRLINTSRGAIVDSAALLQALTTGRIAGAALDVFDVEPLDNPHRLRELPNVLATPHIGYVSKELYRTFYGDTVQNIVRWLDETGRSAQR</sequence>
<keyword evidence="8" id="KW-1185">Reference proteome</keyword>
<dbReference type="InterPro" id="IPR050857">
    <property type="entry name" value="D-2-hydroxyacid_DH"/>
</dbReference>
<evidence type="ECO:0000313" key="8">
    <source>
        <dbReference type="Proteomes" id="UP000602004"/>
    </source>
</evidence>
<organism evidence="7 8">
    <name type="scientific">Paraburkholderia caffeinilytica</name>
    <dbReference type="NCBI Taxonomy" id="1761016"/>
    <lineage>
        <taxon>Bacteria</taxon>
        <taxon>Pseudomonadati</taxon>
        <taxon>Pseudomonadota</taxon>
        <taxon>Betaproteobacteria</taxon>
        <taxon>Burkholderiales</taxon>
        <taxon>Burkholderiaceae</taxon>
        <taxon>Paraburkholderia</taxon>
    </lineage>
</organism>
<comment type="similarity">
    <text evidence="1 4">Belongs to the D-isomer specific 2-hydroxyacid dehydrogenase family.</text>
</comment>
<keyword evidence="3" id="KW-0520">NAD</keyword>
<dbReference type="RefSeq" id="WP_115776456.1">
    <property type="nucleotide sequence ID" value="NZ_BMHL01000023.1"/>
</dbReference>
<evidence type="ECO:0000256" key="1">
    <source>
        <dbReference type="ARBA" id="ARBA00005854"/>
    </source>
</evidence>
<evidence type="ECO:0000259" key="5">
    <source>
        <dbReference type="Pfam" id="PF00389"/>
    </source>
</evidence>
<dbReference type="SUPFAM" id="SSF52283">
    <property type="entry name" value="Formate/glycerate dehydrogenase catalytic domain-like"/>
    <property type="match status" value="1"/>
</dbReference>
<dbReference type="PROSITE" id="PS00671">
    <property type="entry name" value="D_2_HYDROXYACID_DH_3"/>
    <property type="match status" value="1"/>
</dbReference>
<evidence type="ECO:0000256" key="3">
    <source>
        <dbReference type="ARBA" id="ARBA00023027"/>
    </source>
</evidence>
<dbReference type="SUPFAM" id="SSF51735">
    <property type="entry name" value="NAD(P)-binding Rossmann-fold domains"/>
    <property type="match status" value="1"/>
</dbReference>
<comment type="caution">
    <text evidence="7">The sequence shown here is derived from an EMBL/GenBank/DDBJ whole genome shotgun (WGS) entry which is preliminary data.</text>
</comment>
<dbReference type="Gene3D" id="3.40.50.720">
    <property type="entry name" value="NAD(P)-binding Rossmann-like Domain"/>
    <property type="match status" value="2"/>
</dbReference>
<dbReference type="CDD" id="cd12169">
    <property type="entry name" value="PGDH_like_1"/>
    <property type="match status" value="1"/>
</dbReference>
<evidence type="ECO:0000259" key="6">
    <source>
        <dbReference type="Pfam" id="PF02826"/>
    </source>
</evidence>
<reference evidence="8" key="1">
    <citation type="journal article" date="2019" name="Int. J. Syst. Evol. Microbiol.">
        <title>The Global Catalogue of Microorganisms (GCM) 10K type strain sequencing project: providing services to taxonomists for standard genome sequencing and annotation.</title>
        <authorList>
            <consortium name="The Broad Institute Genomics Platform"/>
            <consortium name="The Broad Institute Genome Sequencing Center for Infectious Disease"/>
            <person name="Wu L."/>
            <person name="Ma J."/>
        </authorList>
    </citation>
    <scope>NUCLEOTIDE SEQUENCE [LARGE SCALE GENOMIC DNA]</scope>
    <source>
        <strain evidence="8">CGMCC 1.15103</strain>
    </source>
</reference>
<accession>A0ABQ1ND84</accession>
<protein>
    <submittedName>
        <fullName evidence="7">2-hydroxyacid dehydrogenase</fullName>
    </submittedName>
</protein>
<dbReference type="PANTHER" id="PTHR42789">
    <property type="entry name" value="D-ISOMER SPECIFIC 2-HYDROXYACID DEHYDROGENASE FAMILY PROTEIN (AFU_ORTHOLOGUE AFUA_6G10090)"/>
    <property type="match status" value="1"/>
</dbReference>
<name>A0ABQ1ND84_9BURK</name>
<dbReference type="Pfam" id="PF02826">
    <property type="entry name" value="2-Hacid_dh_C"/>
    <property type="match status" value="1"/>
</dbReference>
<evidence type="ECO:0000313" key="7">
    <source>
        <dbReference type="EMBL" id="GGC72591.1"/>
    </source>
</evidence>
<dbReference type="PANTHER" id="PTHR42789:SF1">
    <property type="entry name" value="D-ISOMER SPECIFIC 2-HYDROXYACID DEHYDROGENASE FAMILY PROTEIN (AFU_ORTHOLOGUE AFUA_6G10090)"/>
    <property type="match status" value="1"/>
</dbReference>
<dbReference type="Proteomes" id="UP000602004">
    <property type="component" value="Unassembled WGS sequence"/>
</dbReference>
<proteinExistence type="inferred from homology"/>
<dbReference type="InterPro" id="IPR006139">
    <property type="entry name" value="D-isomer_2_OHA_DH_cat_dom"/>
</dbReference>
<keyword evidence="2 4" id="KW-0560">Oxidoreductase</keyword>
<dbReference type="InterPro" id="IPR006140">
    <property type="entry name" value="D-isomer_DH_NAD-bd"/>
</dbReference>